<keyword evidence="3" id="KW-0812">Transmembrane</keyword>
<organism evidence="5 6">
    <name type="scientific">Oculimacula yallundae</name>
    <dbReference type="NCBI Taxonomy" id="86028"/>
    <lineage>
        <taxon>Eukaryota</taxon>
        <taxon>Fungi</taxon>
        <taxon>Dikarya</taxon>
        <taxon>Ascomycota</taxon>
        <taxon>Pezizomycotina</taxon>
        <taxon>Leotiomycetes</taxon>
        <taxon>Helotiales</taxon>
        <taxon>Ploettnerulaceae</taxon>
        <taxon>Oculimacula</taxon>
    </lineage>
</organism>
<name>A0ABR4C9P7_9HELO</name>
<gene>
    <name evidence="5" type="ORF">VTL71DRAFT_2045</name>
</gene>
<feature type="domain" description="Threonine/serine exporter-like N-terminal" evidence="4">
    <location>
        <begin position="311"/>
        <end position="560"/>
    </location>
</feature>
<dbReference type="EMBL" id="JAZHXI010000011">
    <property type="protein sequence ID" value="KAL2065974.1"/>
    <property type="molecule type" value="Genomic_DNA"/>
</dbReference>
<evidence type="ECO:0000256" key="2">
    <source>
        <dbReference type="SAM" id="MobiDB-lite"/>
    </source>
</evidence>
<comment type="caution">
    <text evidence="5">The sequence shown here is derived from an EMBL/GenBank/DDBJ whole genome shotgun (WGS) entry which is preliminary data.</text>
</comment>
<evidence type="ECO:0000313" key="6">
    <source>
        <dbReference type="Proteomes" id="UP001595075"/>
    </source>
</evidence>
<feature type="transmembrane region" description="Helical" evidence="3">
    <location>
        <begin position="498"/>
        <end position="522"/>
    </location>
</feature>
<feature type="compositionally biased region" description="Low complexity" evidence="2">
    <location>
        <begin position="148"/>
        <end position="165"/>
    </location>
</feature>
<dbReference type="Pfam" id="PF06738">
    <property type="entry name" value="ThrE"/>
    <property type="match status" value="1"/>
</dbReference>
<feature type="transmembrane region" description="Helical" evidence="3">
    <location>
        <begin position="634"/>
        <end position="651"/>
    </location>
</feature>
<feature type="transmembrane region" description="Helical" evidence="3">
    <location>
        <begin position="721"/>
        <end position="747"/>
    </location>
</feature>
<evidence type="ECO:0000256" key="1">
    <source>
        <dbReference type="ARBA" id="ARBA00034125"/>
    </source>
</evidence>
<dbReference type="PANTHER" id="PTHR31082:SF4">
    <property type="entry name" value="PHEROMONE-REGULATED MEMBRANE PROTEIN 10"/>
    <property type="match status" value="1"/>
</dbReference>
<evidence type="ECO:0000313" key="5">
    <source>
        <dbReference type="EMBL" id="KAL2065974.1"/>
    </source>
</evidence>
<feature type="transmembrane region" description="Helical" evidence="3">
    <location>
        <begin position="658"/>
        <end position="682"/>
    </location>
</feature>
<dbReference type="PANTHER" id="PTHR31082">
    <property type="entry name" value="PHEROMONE-REGULATED MEMBRANE PROTEIN 10"/>
    <property type="match status" value="1"/>
</dbReference>
<dbReference type="Proteomes" id="UP001595075">
    <property type="component" value="Unassembled WGS sequence"/>
</dbReference>
<evidence type="ECO:0000256" key="3">
    <source>
        <dbReference type="SAM" id="Phobius"/>
    </source>
</evidence>
<dbReference type="InterPro" id="IPR010619">
    <property type="entry name" value="ThrE-like_N"/>
</dbReference>
<feature type="compositionally biased region" description="Polar residues" evidence="2">
    <location>
        <begin position="1"/>
        <end position="16"/>
    </location>
</feature>
<feature type="transmembrane region" description="Helical" evidence="3">
    <location>
        <begin position="425"/>
        <end position="444"/>
    </location>
</feature>
<feature type="transmembrane region" description="Helical" evidence="3">
    <location>
        <begin position="456"/>
        <end position="478"/>
    </location>
</feature>
<keyword evidence="3" id="KW-1133">Transmembrane helix</keyword>
<feature type="compositionally biased region" description="Polar residues" evidence="2">
    <location>
        <begin position="166"/>
        <end position="175"/>
    </location>
</feature>
<proteinExistence type="inferred from homology"/>
<protein>
    <recommendedName>
        <fullName evidence="4">Threonine/serine exporter-like N-terminal domain-containing protein</fullName>
    </recommendedName>
</protein>
<feature type="region of interest" description="Disordered" evidence="2">
    <location>
        <begin position="1"/>
        <end position="222"/>
    </location>
</feature>
<keyword evidence="6" id="KW-1185">Reference proteome</keyword>
<sequence>MDRMSQSLGKAQSRPLQDNMDENEHQAIKSNQEAFQNKRLQTPNYVSAPPTPWGMEQRGADIPTPDSPVLRQVTSNYPGNPPKLPRWAQGDREKSEEAMDYDGEQMAMSRPPLSRSQSFYKARSTMGPNDMGGPPLPQPQTFTINVTPGPSGPSISISNNGSPNGQNEEYPQTPTEAKDRFGSNSSTLRGAGEEFTPASNYFRLADPPMTRPTLPSRTHTTKKSYSVREVDLDQQSYAGDRARRATMGKPFPNAQQFQFNTSTATPMQFSQKKYSMMDNKAMAIEYPEEEDLKGYEMTSREVGSKEDRYEYLLRLGRALILFGAPPHRLEDYLVEASQALGIRGYFLYAAGIMVCSFDDISNGADGGFLEAKADVRIIREREAVDMDKLDDLRLIFKAVKLDQMTCTDGTNKINQLFARAPQNNVVVMIVAYGFASVCVGTFAFESRPIDLPIQFLFGMLTGVLHVIVTRYLPFAIVFEVLCPMIMSFLARGVGSINGGRIFCFSAIAQAAIVLILPGYVMMMAMLELQSKKVASGAIRAAQAFLYTMFLALGMAVGAALYGTIDRNAVNSTRCAGAMDLPVYYRFIGATCFSLALSTTMQIKWRECPFAVVFALLGFAVNYLGSLAFPRTPQIFNVIASFVIGVCGNLYARVGRGLAVGIIMPALTIQVPSALSASAALLAGLDDANVIHNITDTFTNNGGFHNGTSQVDKTYHPNIDQVVYTVGMSITELAIAITIGLFLANMAVYPMGVKRRGGVFGH</sequence>
<evidence type="ECO:0000259" key="4">
    <source>
        <dbReference type="Pfam" id="PF06738"/>
    </source>
</evidence>
<accession>A0ABR4C9P7</accession>
<comment type="similarity">
    <text evidence="1">Belongs to the ThrE exporter (TC 2.A.79) family.</text>
</comment>
<keyword evidence="3" id="KW-0472">Membrane</keyword>
<feature type="transmembrane region" description="Helical" evidence="3">
    <location>
        <begin position="543"/>
        <end position="562"/>
    </location>
</feature>
<dbReference type="InterPro" id="IPR051361">
    <property type="entry name" value="ThrE/Ser_Exporter"/>
</dbReference>
<reference evidence="5 6" key="1">
    <citation type="journal article" date="2024" name="Commun. Biol.">
        <title>Comparative genomic analysis of thermophilic fungi reveals convergent evolutionary adaptations and gene losses.</title>
        <authorList>
            <person name="Steindorff A.S."/>
            <person name="Aguilar-Pontes M.V."/>
            <person name="Robinson A.J."/>
            <person name="Andreopoulos B."/>
            <person name="LaButti K."/>
            <person name="Kuo A."/>
            <person name="Mondo S."/>
            <person name="Riley R."/>
            <person name="Otillar R."/>
            <person name="Haridas S."/>
            <person name="Lipzen A."/>
            <person name="Grimwood J."/>
            <person name="Schmutz J."/>
            <person name="Clum A."/>
            <person name="Reid I.D."/>
            <person name="Moisan M.C."/>
            <person name="Butler G."/>
            <person name="Nguyen T.T.M."/>
            <person name="Dewar K."/>
            <person name="Conant G."/>
            <person name="Drula E."/>
            <person name="Henrissat B."/>
            <person name="Hansel C."/>
            <person name="Singer S."/>
            <person name="Hutchinson M.I."/>
            <person name="de Vries R.P."/>
            <person name="Natvig D.O."/>
            <person name="Powell A.J."/>
            <person name="Tsang A."/>
            <person name="Grigoriev I.V."/>
        </authorList>
    </citation>
    <scope>NUCLEOTIDE SEQUENCE [LARGE SCALE GENOMIC DNA]</scope>
    <source>
        <strain evidence="5 6">CBS 494.80</strain>
    </source>
</reference>
<feature type="transmembrane region" description="Helical" evidence="3">
    <location>
        <begin position="609"/>
        <end position="628"/>
    </location>
</feature>
<feature type="compositionally biased region" description="Polar residues" evidence="2">
    <location>
        <begin position="28"/>
        <end position="45"/>
    </location>
</feature>